<evidence type="ECO:0000256" key="5">
    <source>
        <dbReference type="ARBA" id="ARBA00041564"/>
    </source>
</evidence>
<evidence type="ECO:0000256" key="4">
    <source>
        <dbReference type="ARBA" id="ARBA00023235"/>
    </source>
</evidence>
<protein>
    <recommendedName>
        <fullName evidence="3">isochorismate synthase</fullName>
        <ecNumber evidence="3">5.4.4.2</ecNumber>
    </recommendedName>
    <alternativeName>
        <fullName evidence="5">Isochorismate mutase</fullName>
    </alternativeName>
</protein>
<dbReference type="GO" id="GO:0009697">
    <property type="term" value="P:salicylic acid biosynthetic process"/>
    <property type="evidence" value="ECO:0007669"/>
    <property type="project" value="TreeGrafter"/>
</dbReference>
<comment type="catalytic activity">
    <reaction evidence="1">
        <text>chorismate = isochorismate</text>
        <dbReference type="Rhea" id="RHEA:18985"/>
        <dbReference type="ChEBI" id="CHEBI:29748"/>
        <dbReference type="ChEBI" id="CHEBI:29780"/>
        <dbReference type="EC" id="5.4.4.2"/>
    </reaction>
</comment>
<gene>
    <name evidence="7" type="ORF">FB471_2577</name>
</gene>
<name>A0A542DIB0_AMYCI</name>
<evidence type="ECO:0000313" key="7">
    <source>
        <dbReference type="EMBL" id="TQJ02831.1"/>
    </source>
</evidence>
<evidence type="ECO:0000259" key="6">
    <source>
        <dbReference type="Pfam" id="PF00425"/>
    </source>
</evidence>
<dbReference type="InterPro" id="IPR015890">
    <property type="entry name" value="Chorismate_C"/>
</dbReference>
<dbReference type="AlphaFoldDB" id="A0A542DIB0"/>
<comment type="similarity">
    <text evidence="2">Belongs to the isochorismate synthase family.</text>
</comment>
<dbReference type="PANTHER" id="PTHR42839">
    <property type="entry name" value="ISOCHORISMATE SYNTHASE ENTC"/>
    <property type="match status" value="1"/>
</dbReference>
<organism evidence="7 8">
    <name type="scientific">Amycolatopsis cihanbeyliensis</name>
    <dbReference type="NCBI Taxonomy" id="1128664"/>
    <lineage>
        <taxon>Bacteria</taxon>
        <taxon>Bacillati</taxon>
        <taxon>Actinomycetota</taxon>
        <taxon>Actinomycetes</taxon>
        <taxon>Pseudonocardiales</taxon>
        <taxon>Pseudonocardiaceae</taxon>
        <taxon>Amycolatopsis</taxon>
    </lineage>
</organism>
<sequence>MTLTPEGAGARADAPVKLLAAYEAGDFFLATERRTVLAAGTAEILTEPDPVRLGEQATAALAEARVPIAAGVLPFDPARHPSRVVLPRSVHIAGSAHPGAAALTARDVGIAIGTRPVPRPSRHREAVARAVSELRHGELRKVVLARALDVEFADPVRPEAILHNLLRENPHGYTFAAGLPGGSSLVGTSPELLVAKEGDRVFAYPHAGSAPRHADPATDRAAGEALLASVKDQEEHAVLAEAVVETLRPFCRKLDAPTVPALVGTPTMWHLGTTVTGELLDRDVTALRLAAALHPTPAVCGTPTGAARELLGRLEPFDRRYYAGAAGWVDAEGDGEWVVSIRCAEVAHTALRLYAGGGILAASDPEAELAETSAKFQTLFRAMGFDPEST</sequence>
<dbReference type="Proteomes" id="UP000320876">
    <property type="component" value="Unassembled WGS sequence"/>
</dbReference>
<keyword evidence="8" id="KW-1185">Reference proteome</keyword>
<proteinExistence type="inferred from homology"/>
<evidence type="ECO:0000256" key="1">
    <source>
        <dbReference type="ARBA" id="ARBA00000799"/>
    </source>
</evidence>
<keyword evidence="4" id="KW-0413">Isomerase</keyword>
<dbReference type="InterPro" id="IPR005801">
    <property type="entry name" value="ADC_synthase"/>
</dbReference>
<dbReference type="InterPro" id="IPR004561">
    <property type="entry name" value="IsoChor_synthase"/>
</dbReference>
<comment type="caution">
    <text evidence="7">The sequence shown here is derived from an EMBL/GenBank/DDBJ whole genome shotgun (WGS) entry which is preliminary data.</text>
</comment>
<dbReference type="EC" id="5.4.4.2" evidence="3"/>
<accession>A0A542DIB0</accession>
<evidence type="ECO:0000256" key="2">
    <source>
        <dbReference type="ARBA" id="ARBA00005297"/>
    </source>
</evidence>
<dbReference type="EMBL" id="VFML01000001">
    <property type="protein sequence ID" value="TQJ02831.1"/>
    <property type="molecule type" value="Genomic_DNA"/>
</dbReference>
<dbReference type="SUPFAM" id="SSF56322">
    <property type="entry name" value="ADC synthase"/>
    <property type="match status" value="1"/>
</dbReference>
<feature type="domain" description="Chorismate-utilising enzyme C-terminal" evidence="6">
    <location>
        <begin position="122"/>
        <end position="375"/>
    </location>
</feature>
<evidence type="ECO:0000313" key="8">
    <source>
        <dbReference type="Proteomes" id="UP000320876"/>
    </source>
</evidence>
<dbReference type="PANTHER" id="PTHR42839:SF2">
    <property type="entry name" value="ISOCHORISMATE SYNTHASE ENTC"/>
    <property type="match status" value="1"/>
</dbReference>
<dbReference type="OrthoDB" id="9806579at2"/>
<dbReference type="NCBIfam" id="TIGR00543">
    <property type="entry name" value="isochor_syn"/>
    <property type="match status" value="1"/>
</dbReference>
<dbReference type="Pfam" id="PF00425">
    <property type="entry name" value="Chorismate_bind"/>
    <property type="match status" value="1"/>
</dbReference>
<dbReference type="Gene3D" id="3.60.120.10">
    <property type="entry name" value="Anthranilate synthase"/>
    <property type="match status" value="1"/>
</dbReference>
<dbReference type="RefSeq" id="WP_141998116.1">
    <property type="nucleotide sequence ID" value="NZ_VFML01000001.1"/>
</dbReference>
<evidence type="ECO:0000256" key="3">
    <source>
        <dbReference type="ARBA" id="ARBA00012824"/>
    </source>
</evidence>
<dbReference type="GO" id="GO:0008909">
    <property type="term" value="F:isochorismate synthase activity"/>
    <property type="evidence" value="ECO:0007669"/>
    <property type="project" value="UniProtKB-EC"/>
</dbReference>
<reference evidence="7 8" key="1">
    <citation type="submission" date="2019-06" db="EMBL/GenBank/DDBJ databases">
        <title>Sequencing the genomes of 1000 actinobacteria strains.</title>
        <authorList>
            <person name="Klenk H.-P."/>
        </authorList>
    </citation>
    <scope>NUCLEOTIDE SEQUENCE [LARGE SCALE GENOMIC DNA]</scope>
    <source>
        <strain evidence="7 8">DSM 45679</strain>
    </source>
</reference>